<dbReference type="AlphaFoldDB" id="A0A2G5TNN8"/>
<feature type="signal peptide" evidence="1">
    <location>
        <begin position="1"/>
        <end position="31"/>
    </location>
</feature>
<gene>
    <name evidence="2" type="primary">Cnig_chr_V.g20641</name>
    <name evidence="2" type="ORF">B9Z55_020641</name>
</gene>
<comment type="caution">
    <text evidence="2">The sequence shown here is derived from an EMBL/GenBank/DDBJ whole genome shotgun (WGS) entry which is preliminary data.</text>
</comment>
<reference evidence="3" key="1">
    <citation type="submission" date="2017-10" db="EMBL/GenBank/DDBJ databases">
        <title>Rapid genome shrinkage in a self-fertile nematode reveals novel sperm competition proteins.</title>
        <authorList>
            <person name="Yin D."/>
            <person name="Schwarz E.M."/>
            <person name="Thomas C.G."/>
            <person name="Felde R.L."/>
            <person name="Korf I.F."/>
            <person name="Cutter A.D."/>
            <person name="Schartner C.M."/>
            <person name="Ralston E.J."/>
            <person name="Meyer B.J."/>
            <person name="Haag E.S."/>
        </authorList>
    </citation>
    <scope>NUCLEOTIDE SEQUENCE [LARGE SCALE GENOMIC DNA]</scope>
    <source>
        <strain evidence="3">JU1422</strain>
    </source>
</reference>
<dbReference type="PANTHER" id="PTHR31897:SF1">
    <property type="entry name" value="DUF19 DOMAIN-CONTAINING PROTEIN"/>
    <property type="match status" value="1"/>
</dbReference>
<dbReference type="Proteomes" id="UP000230233">
    <property type="component" value="Chromosome V"/>
</dbReference>
<feature type="chain" id="PRO_5013640223" description="DUF19 domain-containing protein" evidence="1">
    <location>
        <begin position="32"/>
        <end position="299"/>
    </location>
</feature>
<dbReference type="OrthoDB" id="10551563at2759"/>
<dbReference type="EMBL" id="PDUG01000005">
    <property type="protein sequence ID" value="PIC28848.1"/>
    <property type="molecule type" value="Genomic_DNA"/>
</dbReference>
<evidence type="ECO:0008006" key="4">
    <source>
        <dbReference type="Google" id="ProtNLM"/>
    </source>
</evidence>
<keyword evidence="3" id="KW-1185">Reference proteome</keyword>
<evidence type="ECO:0000256" key="1">
    <source>
        <dbReference type="SAM" id="SignalP"/>
    </source>
</evidence>
<evidence type="ECO:0000313" key="3">
    <source>
        <dbReference type="Proteomes" id="UP000230233"/>
    </source>
</evidence>
<keyword evidence="1" id="KW-0732">Signal</keyword>
<evidence type="ECO:0000313" key="2">
    <source>
        <dbReference type="EMBL" id="PIC28848.1"/>
    </source>
</evidence>
<protein>
    <recommendedName>
        <fullName evidence="4">DUF19 domain-containing protein</fullName>
    </recommendedName>
</protein>
<name>A0A2G5TNN8_9PELO</name>
<organism evidence="2 3">
    <name type="scientific">Caenorhabditis nigoni</name>
    <dbReference type="NCBI Taxonomy" id="1611254"/>
    <lineage>
        <taxon>Eukaryota</taxon>
        <taxon>Metazoa</taxon>
        <taxon>Ecdysozoa</taxon>
        <taxon>Nematoda</taxon>
        <taxon>Chromadorea</taxon>
        <taxon>Rhabditida</taxon>
        <taxon>Rhabditina</taxon>
        <taxon>Rhabditomorpha</taxon>
        <taxon>Rhabditoidea</taxon>
        <taxon>Rhabditidae</taxon>
        <taxon>Peloderinae</taxon>
        <taxon>Caenorhabditis</taxon>
    </lineage>
</organism>
<accession>A0A2G5TNN8</accession>
<proteinExistence type="predicted"/>
<sequence>MNLTDFSFSNFTGMFPLHYFVICLFIPTTSGYSVEPSSERKCNISEEYSALQPCTNISSQLNELFMEYNDKKIREDVMNNMTELCTNVTDDLDQRKESYNSGKLCFLEIVEKKCSEEAKDYVPFNYNTLVETLTEKPEGDTCAEPFHEFHYQQCQAAISKAKTQIVMAFGRDKPSIFDERWASVCGYCQEAQECAQNCCKFNDYDRESVNNFCSPPLKINTENLEKCLKKLEEENPPSEIPPFLNTTIWNDSCALYDSLNGTKNNWKEELNKFCEKTIIKEQDEHKMDMSLMGCNSTEC</sequence>
<dbReference type="PANTHER" id="PTHR31897">
    <property type="entry name" value="PROTEIN CBG17011-RELATED"/>
    <property type="match status" value="1"/>
</dbReference>